<keyword evidence="7 14" id="KW-0812">Transmembrane</keyword>
<evidence type="ECO:0000256" key="12">
    <source>
        <dbReference type="ARBA" id="ARBA00023012"/>
    </source>
</evidence>
<evidence type="ECO:0000256" key="1">
    <source>
        <dbReference type="ARBA" id="ARBA00000085"/>
    </source>
</evidence>
<dbReference type="Proteomes" id="UP000679247">
    <property type="component" value="Chromosome"/>
</dbReference>
<dbReference type="InterPro" id="IPR003661">
    <property type="entry name" value="HisK_dim/P_dom"/>
</dbReference>
<evidence type="ECO:0000256" key="8">
    <source>
        <dbReference type="ARBA" id="ARBA00022741"/>
    </source>
</evidence>
<keyword evidence="4" id="KW-1003">Cell membrane</keyword>
<dbReference type="PRINTS" id="PR01780">
    <property type="entry name" value="LANTIREGPROT"/>
</dbReference>
<keyword evidence="5" id="KW-0597">Phosphoprotein</keyword>
<dbReference type="SMART" id="SM00387">
    <property type="entry name" value="HATPase_c"/>
    <property type="match status" value="1"/>
</dbReference>
<evidence type="ECO:0000256" key="4">
    <source>
        <dbReference type="ARBA" id="ARBA00022475"/>
    </source>
</evidence>
<keyword evidence="10" id="KW-0067">ATP-binding</keyword>
<dbReference type="GO" id="GO:0016301">
    <property type="term" value="F:kinase activity"/>
    <property type="evidence" value="ECO:0007669"/>
    <property type="project" value="UniProtKB-KW"/>
</dbReference>
<keyword evidence="13 14" id="KW-0472">Membrane</keyword>
<keyword evidence="8" id="KW-0547">Nucleotide-binding</keyword>
<evidence type="ECO:0000256" key="7">
    <source>
        <dbReference type="ARBA" id="ARBA00022692"/>
    </source>
</evidence>
<evidence type="ECO:0000256" key="13">
    <source>
        <dbReference type="ARBA" id="ARBA00023136"/>
    </source>
</evidence>
<evidence type="ECO:0000256" key="5">
    <source>
        <dbReference type="ARBA" id="ARBA00022553"/>
    </source>
</evidence>
<protein>
    <recommendedName>
        <fullName evidence="3">histidine kinase</fullName>
        <ecNumber evidence="3">2.7.13.3</ecNumber>
    </recommendedName>
</protein>
<comment type="subcellular location">
    <subcellularLocation>
        <location evidence="2">Cell membrane</location>
        <topology evidence="2">Multi-pass membrane protein</topology>
    </subcellularLocation>
</comment>
<dbReference type="EMBL" id="CP071709">
    <property type="protein sequence ID" value="QVY62526.1"/>
    <property type="molecule type" value="Genomic_DNA"/>
</dbReference>
<dbReference type="Gene3D" id="3.30.565.10">
    <property type="entry name" value="Histidine kinase-like ATPase, C-terminal domain"/>
    <property type="match status" value="1"/>
</dbReference>
<dbReference type="Pfam" id="PF02518">
    <property type="entry name" value="HATPase_c"/>
    <property type="match status" value="1"/>
</dbReference>
<evidence type="ECO:0000313" key="17">
    <source>
        <dbReference type="Proteomes" id="UP000679247"/>
    </source>
</evidence>
<accession>A0ABX8FES6</accession>
<evidence type="ECO:0000256" key="11">
    <source>
        <dbReference type="ARBA" id="ARBA00022989"/>
    </source>
</evidence>
<keyword evidence="6" id="KW-0808">Transferase</keyword>
<reference evidence="16 17" key="1">
    <citation type="submission" date="2021-03" db="EMBL/GenBank/DDBJ databases">
        <title>The first data on the complete genome of the tetrodotoxin-producing bacterium.</title>
        <authorList>
            <person name="Melnikova D.I."/>
            <person name="Nijland R."/>
            <person name="Magarlamov T.Y."/>
        </authorList>
    </citation>
    <scope>NUCLEOTIDE SEQUENCE [LARGE SCALE GENOMIC DNA]</scope>
    <source>
        <strain evidence="16 17">1839</strain>
    </source>
</reference>
<dbReference type="PROSITE" id="PS50109">
    <property type="entry name" value="HIS_KIN"/>
    <property type="match status" value="1"/>
</dbReference>
<dbReference type="CDD" id="cd00082">
    <property type="entry name" value="HisKA"/>
    <property type="match status" value="1"/>
</dbReference>
<keyword evidence="11 14" id="KW-1133">Transmembrane helix</keyword>
<feature type="domain" description="Histidine kinase" evidence="15">
    <location>
        <begin position="91"/>
        <end position="283"/>
    </location>
</feature>
<dbReference type="InterPro" id="IPR036890">
    <property type="entry name" value="HATPase_C_sf"/>
</dbReference>
<dbReference type="Gene3D" id="1.10.287.130">
    <property type="match status" value="1"/>
</dbReference>
<dbReference type="SUPFAM" id="SSF47384">
    <property type="entry name" value="Homodimeric domain of signal transducing histidine kinase"/>
    <property type="match status" value="1"/>
</dbReference>
<organism evidence="16 17">
    <name type="scientific">Cytobacillus gottheilii</name>
    <dbReference type="NCBI Taxonomy" id="859144"/>
    <lineage>
        <taxon>Bacteria</taxon>
        <taxon>Bacillati</taxon>
        <taxon>Bacillota</taxon>
        <taxon>Bacilli</taxon>
        <taxon>Bacillales</taxon>
        <taxon>Bacillaceae</taxon>
        <taxon>Cytobacillus</taxon>
    </lineage>
</organism>
<evidence type="ECO:0000259" key="15">
    <source>
        <dbReference type="PROSITE" id="PS50109"/>
    </source>
</evidence>
<gene>
    <name evidence="16" type="ORF">J1899_05490</name>
</gene>
<dbReference type="PANTHER" id="PTHR45528:SF1">
    <property type="entry name" value="SENSOR HISTIDINE KINASE CPXA"/>
    <property type="match status" value="1"/>
</dbReference>
<sequence>MSSWLIISILVFLLIAAVVMLLLFHWDVRRMTRQLEDINEHFGTNELVRTNTHNKNLAKFAAKINQLIHLYKQNQQSVERRELELRQEITNISHDLRTPITSIKGFSELLTDPSLSEEERKDFLTIIQKKIDNLTLIVDLFYELSQLHSSDKKLHIEKQFLDQSLVDTMLLFYDDFEKKQLKVDIKEAAVSPILADEKATVRMITNIIHNALTYAKSHFTITLTEDGDYVVLKAVNDVETMNTAELEMIFKRTFRLDQSRTGTHLGLGLHIVQELAEQQGGKVAADVQGSEFILSVYFKKWV</sequence>
<dbReference type="PANTHER" id="PTHR45528">
    <property type="entry name" value="SENSOR HISTIDINE KINASE CPXA"/>
    <property type="match status" value="1"/>
</dbReference>
<dbReference type="Pfam" id="PF00512">
    <property type="entry name" value="HisKA"/>
    <property type="match status" value="1"/>
</dbReference>
<dbReference type="InterPro" id="IPR003594">
    <property type="entry name" value="HATPase_dom"/>
</dbReference>
<dbReference type="EC" id="2.7.13.3" evidence="3"/>
<dbReference type="InterPro" id="IPR036097">
    <property type="entry name" value="HisK_dim/P_sf"/>
</dbReference>
<comment type="catalytic activity">
    <reaction evidence="1">
        <text>ATP + protein L-histidine = ADP + protein N-phospho-L-histidine.</text>
        <dbReference type="EC" id="2.7.13.3"/>
    </reaction>
</comment>
<keyword evidence="17" id="KW-1185">Reference proteome</keyword>
<evidence type="ECO:0000256" key="10">
    <source>
        <dbReference type="ARBA" id="ARBA00022840"/>
    </source>
</evidence>
<evidence type="ECO:0000256" key="3">
    <source>
        <dbReference type="ARBA" id="ARBA00012438"/>
    </source>
</evidence>
<dbReference type="InterPro" id="IPR005467">
    <property type="entry name" value="His_kinase_dom"/>
</dbReference>
<feature type="transmembrane region" description="Helical" evidence="14">
    <location>
        <begin position="6"/>
        <end position="24"/>
    </location>
</feature>
<dbReference type="InterPro" id="IPR050398">
    <property type="entry name" value="HssS/ArlS-like"/>
</dbReference>
<proteinExistence type="predicted"/>
<evidence type="ECO:0000256" key="9">
    <source>
        <dbReference type="ARBA" id="ARBA00022777"/>
    </source>
</evidence>
<dbReference type="InterPro" id="IPR008358">
    <property type="entry name" value="Sig_transdc_His_kin/Pase_MprB"/>
</dbReference>
<dbReference type="SUPFAM" id="SSF55874">
    <property type="entry name" value="ATPase domain of HSP90 chaperone/DNA topoisomerase II/histidine kinase"/>
    <property type="match status" value="1"/>
</dbReference>
<name>A0ABX8FES6_9BACI</name>
<evidence type="ECO:0000256" key="2">
    <source>
        <dbReference type="ARBA" id="ARBA00004651"/>
    </source>
</evidence>
<keyword evidence="12" id="KW-0902">Two-component regulatory system</keyword>
<dbReference type="SMART" id="SM00388">
    <property type="entry name" value="HisKA"/>
    <property type="match status" value="1"/>
</dbReference>
<evidence type="ECO:0000256" key="14">
    <source>
        <dbReference type="SAM" id="Phobius"/>
    </source>
</evidence>
<evidence type="ECO:0000313" key="16">
    <source>
        <dbReference type="EMBL" id="QVY62526.1"/>
    </source>
</evidence>
<evidence type="ECO:0000256" key="6">
    <source>
        <dbReference type="ARBA" id="ARBA00022679"/>
    </source>
</evidence>
<keyword evidence="9 16" id="KW-0418">Kinase</keyword>